<keyword evidence="4" id="KW-0238">DNA-binding</keyword>
<dbReference type="GO" id="GO:0030170">
    <property type="term" value="F:pyridoxal phosphate binding"/>
    <property type="evidence" value="ECO:0007669"/>
    <property type="project" value="InterPro"/>
</dbReference>
<evidence type="ECO:0000256" key="3">
    <source>
        <dbReference type="ARBA" id="ARBA00023015"/>
    </source>
</evidence>
<gene>
    <name evidence="7" type="ORF">CKA81_00435</name>
</gene>
<dbReference type="InterPro" id="IPR015424">
    <property type="entry name" value="PyrdxlP-dep_Trfase"/>
</dbReference>
<dbReference type="RefSeq" id="WP_128353528.1">
    <property type="nucleotide sequence ID" value="NZ_CP022987.1"/>
</dbReference>
<dbReference type="CDD" id="cd07377">
    <property type="entry name" value="WHTH_GntR"/>
    <property type="match status" value="1"/>
</dbReference>
<proteinExistence type="inferred from homology"/>
<dbReference type="GO" id="GO:0003677">
    <property type="term" value="F:DNA binding"/>
    <property type="evidence" value="ECO:0007669"/>
    <property type="project" value="UniProtKB-KW"/>
</dbReference>
<evidence type="ECO:0000256" key="5">
    <source>
        <dbReference type="ARBA" id="ARBA00023163"/>
    </source>
</evidence>
<dbReference type="InterPro" id="IPR015422">
    <property type="entry name" value="PyrdxlP-dep_Trfase_small"/>
</dbReference>
<dbReference type="AlphaFoldDB" id="A0A410G887"/>
<dbReference type="InterPro" id="IPR004839">
    <property type="entry name" value="Aminotransferase_I/II_large"/>
</dbReference>
<dbReference type="SUPFAM" id="SSF46785">
    <property type="entry name" value="Winged helix' DNA-binding domain"/>
    <property type="match status" value="1"/>
</dbReference>
<dbReference type="GO" id="GO:0003700">
    <property type="term" value="F:DNA-binding transcription factor activity"/>
    <property type="evidence" value="ECO:0007669"/>
    <property type="project" value="InterPro"/>
</dbReference>
<evidence type="ECO:0000256" key="2">
    <source>
        <dbReference type="ARBA" id="ARBA00022898"/>
    </source>
</evidence>
<dbReference type="Gene3D" id="3.90.1150.10">
    <property type="entry name" value="Aspartate Aminotransferase, domain 1"/>
    <property type="match status" value="1"/>
</dbReference>
<dbReference type="PANTHER" id="PTHR46577:SF2">
    <property type="entry name" value="TRANSCRIPTIONAL REGULATORY PROTEIN"/>
    <property type="match status" value="1"/>
</dbReference>
<dbReference type="PANTHER" id="PTHR46577">
    <property type="entry name" value="HTH-TYPE TRANSCRIPTIONAL REGULATORY PROTEIN GABR"/>
    <property type="match status" value="1"/>
</dbReference>
<dbReference type="SUPFAM" id="SSF53383">
    <property type="entry name" value="PLP-dependent transferases"/>
    <property type="match status" value="1"/>
</dbReference>
<reference evidence="7 8" key="1">
    <citation type="submission" date="2017-08" db="EMBL/GenBank/DDBJ databases">
        <authorList>
            <person name="Park S.-J."/>
            <person name="Kim H."/>
        </authorList>
    </citation>
    <scope>NUCLEOTIDE SEQUENCE [LARGE SCALE GENOMIC DNA]</scope>
    <source>
        <strain evidence="8">ye3</strain>
    </source>
</reference>
<organism evidence="7 8">
    <name type="scientific">Pollutimonas thiosulfatoxidans</name>
    <dbReference type="NCBI Taxonomy" id="2028345"/>
    <lineage>
        <taxon>Bacteria</taxon>
        <taxon>Pseudomonadati</taxon>
        <taxon>Pseudomonadota</taxon>
        <taxon>Betaproteobacteria</taxon>
        <taxon>Burkholderiales</taxon>
        <taxon>Alcaligenaceae</taxon>
        <taxon>Pollutimonas</taxon>
    </lineage>
</organism>
<dbReference type="CDD" id="cd00609">
    <property type="entry name" value="AAT_like"/>
    <property type="match status" value="1"/>
</dbReference>
<keyword evidence="5" id="KW-0804">Transcription</keyword>
<keyword evidence="2" id="KW-0663">Pyridoxal phosphate</keyword>
<dbReference type="KEGG" id="pus:CKA81_00435"/>
<dbReference type="InterPro" id="IPR000524">
    <property type="entry name" value="Tscrpt_reg_HTH_GntR"/>
</dbReference>
<evidence type="ECO:0000256" key="4">
    <source>
        <dbReference type="ARBA" id="ARBA00023125"/>
    </source>
</evidence>
<accession>A0A410G887</accession>
<dbReference type="InterPro" id="IPR051446">
    <property type="entry name" value="HTH_trans_reg/aminotransferase"/>
</dbReference>
<dbReference type="Pfam" id="PF00155">
    <property type="entry name" value="Aminotran_1_2"/>
    <property type="match status" value="1"/>
</dbReference>
<name>A0A410G887_9BURK</name>
<evidence type="ECO:0000256" key="1">
    <source>
        <dbReference type="ARBA" id="ARBA00005384"/>
    </source>
</evidence>
<dbReference type="Gene3D" id="1.10.10.10">
    <property type="entry name" value="Winged helix-like DNA-binding domain superfamily/Winged helix DNA-binding domain"/>
    <property type="match status" value="1"/>
</dbReference>
<dbReference type="PROSITE" id="PS50949">
    <property type="entry name" value="HTH_GNTR"/>
    <property type="match status" value="1"/>
</dbReference>
<dbReference type="InterPro" id="IPR036388">
    <property type="entry name" value="WH-like_DNA-bd_sf"/>
</dbReference>
<dbReference type="Proteomes" id="UP000283474">
    <property type="component" value="Chromosome"/>
</dbReference>
<evidence type="ECO:0000313" key="7">
    <source>
        <dbReference type="EMBL" id="QAA92481.1"/>
    </source>
</evidence>
<protein>
    <submittedName>
        <fullName evidence="7">GntR family transcriptional regulator</fullName>
    </submittedName>
</protein>
<evidence type="ECO:0000259" key="6">
    <source>
        <dbReference type="PROSITE" id="PS50949"/>
    </source>
</evidence>
<dbReference type="OrthoDB" id="9804020at2"/>
<evidence type="ECO:0000313" key="8">
    <source>
        <dbReference type="Proteomes" id="UP000283474"/>
    </source>
</evidence>
<dbReference type="EMBL" id="CP022987">
    <property type="protein sequence ID" value="QAA92481.1"/>
    <property type="molecule type" value="Genomic_DNA"/>
</dbReference>
<sequence length="476" mass="52609">MLFFEPVRDRRQGPSLVDQAVDAIEQAILQGVLRPGMALPSVRQFARLHGLSTFTVSAAYSRLVAQNQLTSRPGSGYRVALTAAPGRQPRAPVDWLPPRMGAAWLLADVFADHSIPIKSGCGWLPSDWLNEAGLQQSLRQVARTPVNQIAGYGHPYGYHPLREHIQQSLRQHGLILETDQILLTQGATQALDIVLRTLLRAGDAIAVELPCYANFLQSLRLAGLRPVGVPRKADGLCMQSLEEAARDHGVKALFVNTVLHNPTGTSLTMGEAFRVLQLAEQYNFRVIEDDVSRDLLPGLGPMLAAMGGTDRVIYVSGFSKSIMPSMRVGYVVANAAMLKDMAQTKMTLGLTTPELMERTVYQVLRQGRHQAHLLRLQDRLRQAHDELGHLMDQHGFETYARPQAGLFLWARPGQAWQGRGASALAELALPHGIWLAPGLYFDPDQTDTAWMRFNVAYSTHPRLWEFMREVGAAGPV</sequence>
<dbReference type="Gene3D" id="3.40.640.10">
    <property type="entry name" value="Type I PLP-dependent aspartate aminotransferase-like (Major domain)"/>
    <property type="match status" value="1"/>
</dbReference>
<dbReference type="InterPro" id="IPR015421">
    <property type="entry name" value="PyrdxlP-dep_Trfase_major"/>
</dbReference>
<keyword evidence="3" id="KW-0805">Transcription regulation</keyword>
<dbReference type="SMART" id="SM00345">
    <property type="entry name" value="HTH_GNTR"/>
    <property type="match status" value="1"/>
</dbReference>
<feature type="domain" description="HTH gntR-type" evidence="6">
    <location>
        <begin position="14"/>
        <end position="82"/>
    </location>
</feature>
<dbReference type="Pfam" id="PF00392">
    <property type="entry name" value="GntR"/>
    <property type="match status" value="1"/>
</dbReference>
<keyword evidence="8" id="KW-1185">Reference proteome</keyword>
<comment type="similarity">
    <text evidence="1">In the C-terminal section; belongs to the class-I pyridoxal-phosphate-dependent aminotransferase family.</text>
</comment>
<dbReference type="InterPro" id="IPR036390">
    <property type="entry name" value="WH_DNA-bd_sf"/>
</dbReference>